<dbReference type="Proteomes" id="UP000019384">
    <property type="component" value="Unassembled WGS sequence"/>
</dbReference>
<dbReference type="PANTHER" id="PTHR28094:SF1">
    <property type="entry name" value="MEIOTICALLY UP-REGULATED GENE 113 PROTEIN"/>
    <property type="match status" value="1"/>
</dbReference>
<evidence type="ECO:0000313" key="2">
    <source>
        <dbReference type="EMBL" id="CDK25550.1"/>
    </source>
</evidence>
<dbReference type="Pfam" id="PF10544">
    <property type="entry name" value="T5orf172"/>
    <property type="match status" value="1"/>
</dbReference>
<dbReference type="InterPro" id="IPR053006">
    <property type="entry name" value="Meiosis_regulatory"/>
</dbReference>
<keyword evidence="3" id="KW-1185">Reference proteome</keyword>
<dbReference type="RefSeq" id="XP_022457562.1">
    <property type="nucleotide sequence ID" value="XM_022603709.1"/>
</dbReference>
<dbReference type="OrthoDB" id="4074785at2759"/>
<reference evidence="2" key="1">
    <citation type="submission" date="2013-12" db="EMBL/GenBank/DDBJ databases">
        <authorList>
            <person name="Genoscope - CEA"/>
        </authorList>
    </citation>
    <scope>NUCLEOTIDE SEQUENCE</scope>
    <source>
        <strain evidence="2">CBS 1993</strain>
    </source>
</reference>
<gene>
    <name evidence="2" type="ORF">KUCA_T00001520001</name>
</gene>
<dbReference type="PANTHER" id="PTHR28094">
    <property type="entry name" value="MEIOTICALLY UP-REGULATED GENE 113 PROTEIN"/>
    <property type="match status" value="1"/>
</dbReference>
<dbReference type="InterPro" id="IPR018306">
    <property type="entry name" value="Phage_T5_Orf172_DNA-bd"/>
</dbReference>
<evidence type="ECO:0000259" key="1">
    <source>
        <dbReference type="SMART" id="SM00974"/>
    </source>
</evidence>
<proteinExistence type="predicted"/>
<dbReference type="GeneID" id="34518950"/>
<dbReference type="SMART" id="SM00974">
    <property type="entry name" value="T5orf172"/>
    <property type="match status" value="1"/>
</dbReference>
<protein>
    <recommendedName>
        <fullName evidence="1">Bacteriophage T5 Orf172 DNA-binding domain-containing protein</fullName>
    </recommendedName>
</protein>
<dbReference type="AlphaFoldDB" id="W6MUD1"/>
<dbReference type="HOGENOM" id="CLU_069853_0_0_1"/>
<name>W6MUD1_9ASCO</name>
<accession>W6MUD1</accession>
<evidence type="ECO:0000313" key="3">
    <source>
        <dbReference type="Proteomes" id="UP000019384"/>
    </source>
</evidence>
<reference evidence="2" key="2">
    <citation type="submission" date="2014-02" db="EMBL/GenBank/DDBJ databases">
        <title>Complete DNA sequence of /Kuraishia capsulata/ illustrates novel genomic features among budding yeasts (/Saccharomycotina/).</title>
        <authorList>
            <person name="Morales L."/>
            <person name="Noel B."/>
            <person name="Porcel B."/>
            <person name="Marcet-Houben M."/>
            <person name="Hullo M-F."/>
            <person name="Sacerdot C."/>
            <person name="Tekaia F."/>
            <person name="Leh-Louis V."/>
            <person name="Despons L."/>
            <person name="Khanna V."/>
            <person name="Aury J-M."/>
            <person name="Barbe V."/>
            <person name="Couloux A."/>
            <person name="Labadie K."/>
            <person name="Pelletier E."/>
            <person name="Souciet J-L."/>
            <person name="Boekhout T."/>
            <person name="Gabaldon T."/>
            <person name="Wincker P."/>
            <person name="Dujon B."/>
        </authorList>
    </citation>
    <scope>NUCLEOTIDE SEQUENCE</scope>
    <source>
        <strain evidence="2">CBS 1993</strain>
    </source>
</reference>
<dbReference type="EMBL" id="HG793126">
    <property type="protein sequence ID" value="CDK25550.1"/>
    <property type="molecule type" value="Genomic_DNA"/>
</dbReference>
<sequence length="235" mass="27336">MANVDISKHQWELSLSNFPMQCAGITTKGVRCKLRTTETYCKHHIYQGKPHQQPPQQKGLIYVFTLSHLLLEKPPKTNWLRINKGGYDIKQTSSYDVFNPRRCLLIKVGFTTQTIPTRLKQWSSKCRQDFKLLLPNTKHIVISRRDRLSDLFSGLSLEPVYHRYDPAEYGFVCSKNVISVESAIHKYLHSKYGKGNLYCQGCSNDVKIHTEWFLIPRKEMNNVFKDIDRICNELG</sequence>
<feature type="domain" description="Bacteriophage T5 Orf172 DNA-binding" evidence="1">
    <location>
        <begin position="100"/>
        <end position="227"/>
    </location>
</feature>
<organism evidence="2 3">
    <name type="scientific">Kuraishia capsulata CBS 1993</name>
    <dbReference type="NCBI Taxonomy" id="1382522"/>
    <lineage>
        <taxon>Eukaryota</taxon>
        <taxon>Fungi</taxon>
        <taxon>Dikarya</taxon>
        <taxon>Ascomycota</taxon>
        <taxon>Saccharomycotina</taxon>
        <taxon>Pichiomycetes</taxon>
        <taxon>Pichiales</taxon>
        <taxon>Pichiaceae</taxon>
        <taxon>Kuraishia</taxon>
    </lineage>
</organism>